<dbReference type="RefSeq" id="WP_413261432.1">
    <property type="nucleotide sequence ID" value="NZ_JBHFNR010000016.1"/>
</dbReference>
<dbReference type="InterPro" id="IPR000719">
    <property type="entry name" value="Prot_kinase_dom"/>
</dbReference>
<keyword evidence="5" id="KW-1185">Reference proteome</keyword>
<keyword evidence="2" id="KW-0472">Membrane</keyword>
<dbReference type="SUPFAM" id="SSF53850">
    <property type="entry name" value="Periplasmic binding protein-like II"/>
    <property type="match status" value="1"/>
</dbReference>
<feature type="domain" description="Protein kinase" evidence="3">
    <location>
        <begin position="136"/>
        <end position="403"/>
    </location>
</feature>
<dbReference type="SUPFAM" id="SSF56112">
    <property type="entry name" value="Protein kinase-like (PK-like)"/>
    <property type="match status" value="1"/>
</dbReference>
<reference evidence="4 5" key="1">
    <citation type="submission" date="2024-09" db="EMBL/GenBank/DDBJ databases">
        <title>Floridaenema gen nov. (Aerosakkonemataceae, Aerosakkonematales ord. nov., Cyanobacteria) from benthic tropical and subtropical fresh waters, with the description of four new species.</title>
        <authorList>
            <person name="Moretto J.A."/>
            <person name="Berthold D.E."/>
            <person name="Lefler F.W."/>
            <person name="Huang I.-S."/>
            <person name="Laughinghouse H. IV."/>
        </authorList>
    </citation>
    <scope>NUCLEOTIDE SEQUENCE [LARGE SCALE GENOMIC DNA]</scope>
    <source>
        <strain evidence="4 5">BLCC-F50</strain>
    </source>
</reference>
<dbReference type="InterPro" id="IPR011009">
    <property type="entry name" value="Kinase-like_dom_sf"/>
</dbReference>
<organism evidence="4 5">
    <name type="scientific">Floridaenema flaviceps BLCC-F50</name>
    <dbReference type="NCBI Taxonomy" id="3153642"/>
    <lineage>
        <taxon>Bacteria</taxon>
        <taxon>Bacillati</taxon>
        <taxon>Cyanobacteriota</taxon>
        <taxon>Cyanophyceae</taxon>
        <taxon>Oscillatoriophycideae</taxon>
        <taxon>Aerosakkonematales</taxon>
        <taxon>Aerosakkonemataceae</taxon>
        <taxon>Floridanema</taxon>
        <taxon>Floridanema flaviceps</taxon>
    </lineage>
</organism>
<dbReference type="Gene3D" id="3.40.190.10">
    <property type="entry name" value="Periplasmic binding protein-like II"/>
    <property type="match status" value="2"/>
</dbReference>
<evidence type="ECO:0000256" key="2">
    <source>
        <dbReference type="SAM" id="Phobius"/>
    </source>
</evidence>
<feature type="transmembrane region" description="Helical" evidence="2">
    <location>
        <begin position="426"/>
        <end position="453"/>
    </location>
</feature>
<dbReference type="Pfam" id="PF12849">
    <property type="entry name" value="PBP_like_2"/>
    <property type="match status" value="1"/>
</dbReference>
<dbReference type="Gene3D" id="1.10.510.10">
    <property type="entry name" value="Transferase(Phosphotransferase) domain 1"/>
    <property type="match status" value="1"/>
</dbReference>
<evidence type="ECO:0000256" key="1">
    <source>
        <dbReference type="ARBA" id="ARBA00022729"/>
    </source>
</evidence>
<dbReference type="PROSITE" id="PS50011">
    <property type="entry name" value="PROTEIN_KINASE_DOM"/>
    <property type="match status" value="1"/>
</dbReference>
<evidence type="ECO:0000313" key="5">
    <source>
        <dbReference type="Proteomes" id="UP001576784"/>
    </source>
</evidence>
<protein>
    <submittedName>
        <fullName evidence="4">Substrate-binding domain-containing protein</fullName>
    </submittedName>
</protein>
<dbReference type="InterPro" id="IPR024370">
    <property type="entry name" value="PBP_domain"/>
</dbReference>
<keyword evidence="1" id="KW-0732">Signal</keyword>
<gene>
    <name evidence="4" type="ORF">ACE1CI_02315</name>
</gene>
<proteinExistence type="predicted"/>
<accession>A0ABV4XJ64</accession>
<sequence length="791" mass="90261">MAIKLSELVNSFGSSIREVTNFVRYPIQNISQIVMRRVQNEYENIEFPLNNSNHNREELSQKATSIALATTQGNSGQKVSSRRVDSNTVNSKITEKKRGVSTSLPERLAKRKYRGTETIPILPKEREIRGGRRGRYRVEALLKDSERVRLYQGIQVLNSKPVLIKEYLLLEQDFNQKEARERKEKFERIATLNLKNGGGQDFRLISPWDAIAPPTEKRCYLIFESLPNNSSTLRDYLANNGAMTTQQVRQVLYQVLQTLWFLHTQRLPISHDEIRQGISHGNLSLDSILIATNLPPNTLNEPQFFIYLTDLVLWEDLFQSPTLKPINYSVEKDLKDLGYVSFYLLSGGTVDPIFNQPLDPNFEDNWPEVNDTTLKNFIYRLLGISQNFKTALEARQALLAPQLIDQKSSSEVNSETKEQIKNYSAWQILLTLVILGIILIFLAQVIMLCLRLLTPGKFSVLTMQTSAEVCCLRKVDDVPNGLVEYITEPDGIWSYILRNNSLVSYKKTLMQELQSRDPRLANYQLRNDFNVINSVQSGSSKFALTTYVENLPDDLEQEVVAYDGLVVFVAFSDNQRQRSIPTAFNGKITLEQLRELYTTGTLKDWSIPKGLKNNIKVYMPMDNPKTLQLFEQLAFNGSPPPQFQQLRDRQNIDADTPYILGAILKDFEDYQTVSFGFGLLSRVFNQCSVYPLAVGEKNHEVQPLVQRVDNQLKPLDPTINLCNDKGSYIPNLEAFKSGQYPLMYRLVVVYSKDEKRGVAGRKFAELLKTDEGQLLLNGSGLVPLRKLPINN</sequence>
<keyword evidence="2" id="KW-1133">Transmembrane helix</keyword>
<evidence type="ECO:0000259" key="3">
    <source>
        <dbReference type="PROSITE" id="PS50011"/>
    </source>
</evidence>
<keyword evidence="2" id="KW-0812">Transmembrane</keyword>
<dbReference type="InterPro" id="IPR050811">
    <property type="entry name" value="Phosphate_ABC_transporter"/>
</dbReference>
<dbReference type="EMBL" id="JBHFNR010000016">
    <property type="protein sequence ID" value="MFB2891756.1"/>
    <property type="molecule type" value="Genomic_DNA"/>
</dbReference>
<dbReference type="Proteomes" id="UP001576784">
    <property type="component" value="Unassembled WGS sequence"/>
</dbReference>
<dbReference type="PANTHER" id="PTHR30570">
    <property type="entry name" value="PERIPLASMIC PHOSPHATE BINDING COMPONENT OF PHOSPHATE ABC TRANSPORTER"/>
    <property type="match status" value="1"/>
</dbReference>
<dbReference type="PANTHER" id="PTHR30570:SF1">
    <property type="entry name" value="PHOSPHATE-BINDING PROTEIN PSTS"/>
    <property type="match status" value="1"/>
</dbReference>
<comment type="caution">
    <text evidence="4">The sequence shown here is derived from an EMBL/GenBank/DDBJ whole genome shotgun (WGS) entry which is preliminary data.</text>
</comment>
<name>A0ABV4XJ64_9CYAN</name>
<evidence type="ECO:0000313" key="4">
    <source>
        <dbReference type="EMBL" id="MFB2891756.1"/>
    </source>
</evidence>